<dbReference type="KEGG" id="paqt:E8L99_19205"/>
<protein>
    <submittedName>
        <fullName evidence="2">ABC transporter substrate-binding protein</fullName>
    </submittedName>
</protein>
<dbReference type="GO" id="GO:0030973">
    <property type="term" value="F:molybdate ion binding"/>
    <property type="evidence" value="ECO:0007669"/>
    <property type="project" value="TreeGrafter"/>
</dbReference>
<dbReference type="Proteomes" id="UP000298588">
    <property type="component" value="Chromosome"/>
</dbReference>
<accession>A0A4D7QQD7</accession>
<proteinExistence type="predicted"/>
<evidence type="ECO:0000313" key="3">
    <source>
        <dbReference type="Proteomes" id="UP000298588"/>
    </source>
</evidence>
<dbReference type="PANTHER" id="PTHR30632">
    <property type="entry name" value="MOLYBDATE-BINDING PERIPLASMIC PROTEIN"/>
    <property type="match status" value="1"/>
</dbReference>
<dbReference type="Pfam" id="PF13531">
    <property type="entry name" value="SBP_bac_11"/>
    <property type="match status" value="1"/>
</dbReference>
<dbReference type="GO" id="GO:0015689">
    <property type="term" value="P:molybdate ion transport"/>
    <property type="evidence" value="ECO:0007669"/>
    <property type="project" value="TreeGrafter"/>
</dbReference>
<keyword evidence="1" id="KW-0732">Signal</keyword>
<dbReference type="SUPFAM" id="SSF53850">
    <property type="entry name" value="Periplasmic binding protein-like II"/>
    <property type="match status" value="1"/>
</dbReference>
<evidence type="ECO:0000256" key="1">
    <source>
        <dbReference type="SAM" id="SignalP"/>
    </source>
</evidence>
<organism evidence="2 3">
    <name type="scientific">Phreatobacter aquaticus</name>
    <dbReference type="NCBI Taxonomy" id="2570229"/>
    <lineage>
        <taxon>Bacteria</taxon>
        <taxon>Pseudomonadati</taxon>
        <taxon>Pseudomonadota</taxon>
        <taxon>Alphaproteobacteria</taxon>
        <taxon>Hyphomicrobiales</taxon>
        <taxon>Phreatobacteraceae</taxon>
        <taxon>Phreatobacter</taxon>
    </lineage>
</organism>
<keyword evidence="3" id="KW-1185">Reference proteome</keyword>
<dbReference type="OrthoDB" id="7261414at2"/>
<dbReference type="AlphaFoldDB" id="A0A4D7QQD7"/>
<sequence length="264" mass="26757">MADTVQHGGHRMLRISALVFAMLSLAAPASAAEIRLLVSGASKAMIAGLAERFAAQTGHRFVTASDTAGAILRRMQAGEAVDVVVVTPVVIDQLVGAGRMVAGSRRDIARTALGVGVAESAAVPDISSVDAVKRLIAAARGIAYSDPAAGGTSGTHFVAMVERLGLTAELGRKAHPKRGGYAAEFVASGVADVVFHQISEIRPVAGVRIVGPLPAEIGLVTTYSAGLSTVGAENEAARAFLAFLASAEAVPGITAVGMDPVAAR</sequence>
<dbReference type="Gene3D" id="3.40.190.10">
    <property type="entry name" value="Periplasmic binding protein-like II"/>
    <property type="match status" value="2"/>
</dbReference>
<evidence type="ECO:0000313" key="2">
    <source>
        <dbReference type="EMBL" id="QCK87729.1"/>
    </source>
</evidence>
<reference evidence="2 3" key="1">
    <citation type="submission" date="2019-04" db="EMBL/GenBank/DDBJ databases">
        <title>Phreatobacter aquaticus sp. nov.</title>
        <authorList>
            <person name="Choi A."/>
            <person name="Baek K."/>
        </authorList>
    </citation>
    <scope>NUCLEOTIDE SEQUENCE [LARGE SCALE GENOMIC DNA]</scope>
    <source>
        <strain evidence="2 3">NMCR1094</strain>
    </source>
</reference>
<name>A0A4D7QQD7_9HYPH</name>
<feature type="chain" id="PRO_5020871387" evidence="1">
    <location>
        <begin position="32"/>
        <end position="264"/>
    </location>
</feature>
<gene>
    <name evidence="2" type="ORF">E8L99_19205</name>
</gene>
<feature type="signal peptide" evidence="1">
    <location>
        <begin position="1"/>
        <end position="31"/>
    </location>
</feature>
<dbReference type="EMBL" id="CP039865">
    <property type="protein sequence ID" value="QCK87729.1"/>
    <property type="molecule type" value="Genomic_DNA"/>
</dbReference>
<dbReference type="PANTHER" id="PTHR30632:SF11">
    <property type="entry name" value="BLR4797 PROTEIN"/>
    <property type="match status" value="1"/>
</dbReference>
<dbReference type="InterPro" id="IPR050682">
    <property type="entry name" value="ModA/WtpA"/>
</dbReference>